<dbReference type="Proteomes" id="UP000002204">
    <property type="component" value="Plasmid pREC1"/>
</dbReference>
<keyword evidence="1" id="KW-0614">Plasmid</keyword>
<dbReference type="AlphaFoldDB" id="Q3L8X5"/>
<evidence type="ECO:0000313" key="2">
    <source>
        <dbReference type="Proteomes" id="UP000002204"/>
    </source>
</evidence>
<dbReference type="HOGENOM" id="CLU_1271462_0_0_11"/>
<dbReference type="KEGG" id="rer:RER_pREC1-00970"/>
<proteinExistence type="predicted"/>
<sequence length="217" mass="24074">MRSQSGTDRAHFGTARIYGGDMPFELDEITLEFASSARAIAKEMDANFAELTFMLTVNPTVKQLLASGLTQARVARAVQLRKQQIGIIARTPFRPSQFTQSLTIDLWQLGGALWRGSEAFTRAVNHALEWDIEHLDEVAPVRQRAAEYGIGTFEEELAAYRSAYVRCQSVHPQTPRIEDLRDMRIAALRCGVLGATNDDLRAAEASIPDLIDTALIP</sequence>
<reference evidence="1 2" key="2">
    <citation type="journal article" date="2006" name="Environ. Microbiol.">
        <title>Sequence analysis of three plasmids harboured in Rhodococcus erythropolis strain PR4.</title>
        <authorList>
            <person name="Sekine M."/>
            <person name="Tanikawa S."/>
            <person name="Omata S."/>
            <person name="Saito M."/>
            <person name="Fujisawa T."/>
            <person name="Tsukatani N."/>
            <person name="Tajima T."/>
            <person name="Sekigawa T."/>
            <person name="Kosugi H."/>
            <person name="Matsuo Y."/>
            <person name="Nishiko R."/>
            <person name="Imamura K."/>
            <person name="Ito M."/>
            <person name="Narita H."/>
            <person name="Tago S."/>
            <person name="Fujita N."/>
            <person name="Harayama S."/>
        </authorList>
    </citation>
    <scope>NUCLEOTIDE SEQUENCE [LARGE SCALE GENOMIC DNA]</scope>
    <source>
        <strain evidence="2">PR4 / NBRC 100887</strain>
        <plasmid evidence="1 2">pREC1</plasmid>
    </source>
</reference>
<reference evidence="2" key="1">
    <citation type="submission" date="2005-03" db="EMBL/GenBank/DDBJ databases">
        <title>Comparison of the complete genome sequences of Rhodococcus erythropolis PR4 and Rhodococcus opacus B4.</title>
        <authorList>
            <person name="Takarada H."/>
            <person name="Sekine M."/>
            <person name="Hosoyama A."/>
            <person name="Yamada R."/>
            <person name="Fujisawa T."/>
            <person name="Omata S."/>
            <person name="Shimizu A."/>
            <person name="Tsukatani N."/>
            <person name="Tanikawa S."/>
            <person name="Fujita N."/>
            <person name="Harayama S."/>
        </authorList>
    </citation>
    <scope>NUCLEOTIDE SEQUENCE [LARGE SCALE GENOMIC DNA]</scope>
    <source>
        <strain evidence="2">PR4 / NBRC 100887</strain>
        <plasmid evidence="2">pREC1</plasmid>
    </source>
</reference>
<geneLocation type="plasmid" evidence="1 2">
    <name>pREC1</name>
</geneLocation>
<dbReference type="EMBL" id="AP008932">
    <property type="protein sequence ID" value="BAE46338.1"/>
    <property type="molecule type" value="Genomic_DNA"/>
</dbReference>
<organism evidence="1 2">
    <name type="scientific">Rhodococcus erythropolis (strain PR4 / NBRC 100887)</name>
    <dbReference type="NCBI Taxonomy" id="234621"/>
    <lineage>
        <taxon>Bacteria</taxon>
        <taxon>Bacillati</taxon>
        <taxon>Actinomycetota</taxon>
        <taxon>Actinomycetes</taxon>
        <taxon>Mycobacteriales</taxon>
        <taxon>Nocardiaceae</taxon>
        <taxon>Rhodococcus</taxon>
        <taxon>Rhodococcus erythropolis group</taxon>
    </lineage>
</organism>
<protein>
    <submittedName>
        <fullName evidence="1">Uncharacterized protein</fullName>
    </submittedName>
</protein>
<evidence type="ECO:0000313" key="1">
    <source>
        <dbReference type="EMBL" id="BAE46338.1"/>
    </source>
</evidence>
<accession>Q3L8X5</accession>
<gene>
    <name evidence="1" type="ordered locus">RER_pREC1-00970</name>
</gene>
<name>Q3L8X5_RHOE4</name>